<dbReference type="AlphaFoldDB" id="A0A653B2V9"/>
<dbReference type="InterPro" id="IPR011992">
    <property type="entry name" value="EF-hand-dom_pair"/>
</dbReference>
<dbReference type="InterPro" id="IPR002048">
    <property type="entry name" value="EF_hand_dom"/>
</dbReference>
<accession>A0A653B2V9</accession>
<evidence type="ECO:0000256" key="3">
    <source>
        <dbReference type="SAM" id="MobiDB-lite"/>
    </source>
</evidence>
<feature type="compositionally biased region" description="Acidic residues" evidence="3">
    <location>
        <begin position="150"/>
        <end position="162"/>
    </location>
</feature>
<dbReference type="SUPFAM" id="SSF47473">
    <property type="entry name" value="EF-hand"/>
    <property type="match status" value="1"/>
</dbReference>
<dbReference type="InterPro" id="IPR018247">
    <property type="entry name" value="EF_Hand_1_Ca_BS"/>
</dbReference>
<dbReference type="NCBIfam" id="NF041410">
    <property type="entry name" value="XopAW"/>
    <property type="match status" value="1"/>
</dbReference>
<gene>
    <name evidence="4" type="ORF">POT9AD_2014</name>
</gene>
<dbReference type="Pfam" id="PF13499">
    <property type="entry name" value="EF-hand_7"/>
    <property type="match status" value="2"/>
</dbReference>
<keyword evidence="1" id="KW-0479">Metal-binding</keyword>
<dbReference type="Gene3D" id="1.10.238.10">
    <property type="entry name" value="EF-hand"/>
    <property type="match status" value="2"/>
</dbReference>
<proteinExistence type="predicted"/>
<dbReference type="EMBL" id="LR130779">
    <property type="protein sequence ID" value="VDN62994.1"/>
    <property type="molecule type" value="Genomic_DNA"/>
</dbReference>
<organism evidence="4">
    <name type="scientific">Ectopseudomonas oleovorans</name>
    <name type="common">Pseudomonas oleovorans</name>
    <dbReference type="NCBI Taxonomy" id="301"/>
    <lineage>
        <taxon>Bacteria</taxon>
        <taxon>Pseudomonadati</taxon>
        <taxon>Pseudomonadota</taxon>
        <taxon>Gammaproteobacteria</taxon>
        <taxon>Pseudomonadales</taxon>
        <taxon>Pseudomonadaceae</taxon>
        <taxon>Ectopseudomonas</taxon>
    </lineage>
</organism>
<evidence type="ECO:0000313" key="4">
    <source>
        <dbReference type="EMBL" id="VDN62994.1"/>
    </source>
</evidence>
<dbReference type="CDD" id="cd00051">
    <property type="entry name" value="EFh"/>
    <property type="match status" value="2"/>
</dbReference>
<feature type="region of interest" description="Disordered" evidence="3">
    <location>
        <begin position="82"/>
        <end position="124"/>
    </location>
</feature>
<evidence type="ECO:0000256" key="1">
    <source>
        <dbReference type="ARBA" id="ARBA00022723"/>
    </source>
</evidence>
<dbReference type="PROSITE" id="PS00018">
    <property type="entry name" value="EF_HAND_1"/>
    <property type="match status" value="3"/>
</dbReference>
<dbReference type="PANTHER" id="PTHR10891">
    <property type="entry name" value="EF-HAND CALCIUM-BINDING DOMAIN CONTAINING PROTEIN"/>
    <property type="match status" value="1"/>
</dbReference>
<dbReference type="SMART" id="SM00054">
    <property type="entry name" value="EFh"/>
    <property type="match status" value="4"/>
</dbReference>
<feature type="region of interest" description="Disordered" evidence="3">
    <location>
        <begin position="148"/>
        <end position="189"/>
    </location>
</feature>
<dbReference type="PROSITE" id="PS50222">
    <property type="entry name" value="EF_HAND_2"/>
    <property type="match status" value="3"/>
</dbReference>
<feature type="compositionally biased region" description="Pro residues" evidence="3">
    <location>
        <begin position="100"/>
        <end position="110"/>
    </location>
</feature>
<protein>
    <submittedName>
        <fullName evidence="4">Ca2+-binding protein, EF-hand superfamily</fullName>
    </submittedName>
</protein>
<reference evidence="4" key="1">
    <citation type="submission" date="2018-11" db="EMBL/GenBank/DDBJ databases">
        <authorList>
            <consortium name="Genoscope - CEA"/>
            <person name="William W."/>
        </authorList>
    </citation>
    <scope>NUCLEOTIDE SEQUENCE [LARGE SCALE GENOMIC DNA]</scope>
    <source>
        <strain evidence="4">T9AD</strain>
    </source>
</reference>
<feature type="compositionally biased region" description="Low complexity" evidence="3">
    <location>
        <begin position="230"/>
        <end position="240"/>
    </location>
</feature>
<name>A0A653B2V9_ECTOL</name>
<dbReference type="GO" id="GO:0005509">
    <property type="term" value="F:calcium ion binding"/>
    <property type="evidence" value="ECO:0007669"/>
    <property type="project" value="InterPro"/>
</dbReference>
<feature type="region of interest" description="Disordered" evidence="3">
    <location>
        <begin position="221"/>
        <end position="240"/>
    </location>
</feature>
<sequence>MISGVSSYSGYAYSSTYASTQRSTASSGSCAGGPANMQEKLFSLLDSDGDGSVAKEELSSVLSAAQENDSSLTIDIDELFSQLDGNGDGSLDSDEIAALAPPPPPPPGGPNPEDMFAQLDANGDGLIDADELAALANDGAVDTSALLAELDSDGDGGLDLDELSALAPPPPPSGGPSFELAQDSEGDDATLDSLLEAVAQRPPRPEREPQVSEMIGKLLQHYQSSQNDAGSLGSQLSLSA</sequence>
<dbReference type="InterPro" id="IPR039647">
    <property type="entry name" value="EF_hand_pair_protein_CML-like"/>
</dbReference>
<keyword evidence="2" id="KW-0677">Repeat</keyword>
<evidence type="ECO:0000256" key="2">
    <source>
        <dbReference type="ARBA" id="ARBA00022737"/>
    </source>
</evidence>